<evidence type="ECO:0000256" key="10">
    <source>
        <dbReference type="ARBA" id="ARBA00023014"/>
    </source>
</evidence>
<gene>
    <name evidence="15" type="primary">cas4-cas1</name>
    <name evidence="15" type="ORF">Mlute_00682</name>
</gene>
<comment type="similarity">
    <text evidence="2 13">Belongs to the CRISPR-associated exonuclease Cas4 family.</text>
</comment>
<evidence type="ECO:0000313" key="15">
    <source>
        <dbReference type="EMBL" id="RIH88266.1"/>
    </source>
</evidence>
<comment type="function">
    <text evidence="13">CRISPR (clustered regularly interspaced short palindromic repeat) is an adaptive immune system that provides protection against mobile genetic elements (viruses, transposable elements and conjugative plasmids). CRISPR clusters contain sequences complementary to antecedent mobile elements and target invading nucleic acids. CRISPR clusters are transcribed and processed into CRISPR RNA (crRNA).</text>
</comment>
<dbReference type="Proteomes" id="UP000265800">
    <property type="component" value="Unassembled WGS sequence"/>
</dbReference>
<organism evidence="15 16">
    <name type="scientific">Meiothermus luteus</name>
    <dbReference type="NCBI Taxonomy" id="2026184"/>
    <lineage>
        <taxon>Bacteria</taxon>
        <taxon>Thermotogati</taxon>
        <taxon>Deinococcota</taxon>
        <taxon>Deinococci</taxon>
        <taxon>Thermales</taxon>
        <taxon>Thermaceae</taxon>
        <taxon>Meiothermus</taxon>
    </lineage>
</organism>
<dbReference type="EMBL" id="QWKZ01000014">
    <property type="protein sequence ID" value="RIH88266.1"/>
    <property type="molecule type" value="Genomic_DNA"/>
</dbReference>
<evidence type="ECO:0000313" key="16">
    <source>
        <dbReference type="Proteomes" id="UP000265800"/>
    </source>
</evidence>
<protein>
    <recommendedName>
        <fullName evidence="4 13">CRISPR-associated exonuclease Cas4</fullName>
        <ecNumber evidence="3 13">3.1.12.1</ecNumber>
    </recommendedName>
</protein>
<dbReference type="PANTHER" id="PTHR36531:SF6">
    <property type="entry name" value="DNA REPLICATION ATP-DEPENDENT HELICASE_NUCLEASE DNA2"/>
    <property type="match status" value="1"/>
</dbReference>
<keyword evidence="9 13" id="KW-0408">Iron</keyword>
<evidence type="ECO:0000256" key="11">
    <source>
        <dbReference type="ARBA" id="ARBA00023118"/>
    </source>
</evidence>
<evidence type="ECO:0000256" key="3">
    <source>
        <dbReference type="ARBA" id="ARBA00012768"/>
    </source>
</evidence>
<dbReference type="NCBIfam" id="TIGR00372">
    <property type="entry name" value="cas4"/>
    <property type="match status" value="1"/>
</dbReference>
<name>A0A399EY15_9DEIN</name>
<dbReference type="RefSeq" id="WP_119359362.1">
    <property type="nucleotide sequence ID" value="NZ_QWKZ01000014.1"/>
</dbReference>
<dbReference type="AlphaFoldDB" id="A0A399EY15"/>
<keyword evidence="10 13" id="KW-0411">Iron-sulfur</keyword>
<dbReference type="InterPro" id="IPR013343">
    <property type="entry name" value="CRISPR-assoc_prot_Cas4"/>
</dbReference>
<dbReference type="GO" id="GO:0046872">
    <property type="term" value="F:metal ion binding"/>
    <property type="evidence" value="ECO:0007669"/>
    <property type="project" value="UniProtKB-KW"/>
</dbReference>
<dbReference type="GO" id="GO:0051536">
    <property type="term" value="F:iron-sulfur cluster binding"/>
    <property type="evidence" value="ECO:0007669"/>
    <property type="project" value="UniProtKB-KW"/>
</dbReference>
<keyword evidence="7 13" id="KW-0378">Hydrolase</keyword>
<evidence type="ECO:0000256" key="4">
    <source>
        <dbReference type="ARBA" id="ARBA00020049"/>
    </source>
</evidence>
<evidence type="ECO:0000256" key="9">
    <source>
        <dbReference type="ARBA" id="ARBA00023004"/>
    </source>
</evidence>
<dbReference type="InterPro" id="IPR022765">
    <property type="entry name" value="Dna2/Cas4_DUF83"/>
</dbReference>
<keyword evidence="15" id="KW-0255">Endonuclease</keyword>
<evidence type="ECO:0000256" key="2">
    <source>
        <dbReference type="ARBA" id="ARBA00009189"/>
    </source>
</evidence>
<evidence type="ECO:0000256" key="8">
    <source>
        <dbReference type="ARBA" id="ARBA00022839"/>
    </source>
</evidence>
<dbReference type="GO" id="GO:0004527">
    <property type="term" value="F:exonuclease activity"/>
    <property type="evidence" value="ECO:0007669"/>
    <property type="project" value="UniProtKB-KW"/>
</dbReference>
<dbReference type="OrthoDB" id="9781776at2"/>
<evidence type="ECO:0000256" key="12">
    <source>
        <dbReference type="ARBA" id="ARBA00023211"/>
    </source>
</evidence>
<dbReference type="Pfam" id="PF01930">
    <property type="entry name" value="Cas_Cas4"/>
    <property type="match status" value="1"/>
</dbReference>
<reference evidence="15 16" key="1">
    <citation type="submission" date="2018-08" db="EMBL/GenBank/DDBJ databases">
        <title>Meiothermus luteus KCTC 52599 genome sequencing project.</title>
        <authorList>
            <person name="Da Costa M.S."/>
            <person name="Albuquerque L."/>
            <person name="Raposo P."/>
            <person name="Froufe H.J.C."/>
            <person name="Barroso C.S."/>
            <person name="Egas C."/>
        </authorList>
    </citation>
    <scope>NUCLEOTIDE SEQUENCE [LARGE SCALE GENOMIC DNA]</scope>
    <source>
        <strain evidence="15 16">KCTC 52599</strain>
    </source>
</reference>
<evidence type="ECO:0000259" key="14">
    <source>
        <dbReference type="Pfam" id="PF01930"/>
    </source>
</evidence>
<evidence type="ECO:0000256" key="13">
    <source>
        <dbReference type="RuleBase" id="RU365022"/>
    </source>
</evidence>
<dbReference type="InterPro" id="IPR011604">
    <property type="entry name" value="PDDEXK-like_dom_sf"/>
</dbReference>
<evidence type="ECO:0000256" key="5">
    <source>
        <dbReference type="ARBA" id="ARBA00022722"/>
    </source>
</evidence>
<feature type="domain" description="DUF83" evidence="14">
    <location>
        <begin position="8"/>
        <end position="176"/>
    </location>
</feature>
<dbReference type="GO" id="GO:0051607">
    <property type="term" value="P:defense response to virus"/>
    <property type="evidence" value="ECO:0007669"/>
    <property type="project" value="UniProtKB-KW"/>
</dbReference>
<keyword evidence="11 13" id="KW-0051">Antiviral defense</keyword>
<proteinExistence type="inferred from homology"/>
<keyword evidence="6 13" id="KW-0479">Metal-binding</keyword>
<evidence type="ECO:0000256" key="1">
    <source>
        <dbReference type="ARBA" id="ARBA00001966"/>
    </source>
</evidence>
<keyword evidence="16" id="KW-1185">Reference proteome</keyword>
<keyword evidence="12 13" id="KW-0464">Manganese</keyword>
<dbReference type="GO" id="GO:0004519">
    <property type="term" value="F:endonuclease activity"/>
    <property type="evidence" value="ECO:0007669"/>
    <property type="project" value="UniProtKB-KW"/>
</dbReference>
<comment type="caution">
    <text evidence="15">The sequence shown here is derived from an EMBL/GenBank/DDBJ whole genome shotgun (WGS) entry which is preliminary data.</text>
</comment>
<dbReference type="PANTHER" id="PTHR36531">
    <property type="entry name" value="CRISPR-ASSOCIATED EXONUCLEASE CAS4"/>
    <property type="match status" value="1"/>
</dbReference>
<evidence type="ECO:0000256" key="6">
    <source>
        <dbReference type="ARBA" id="ARBA00022723"/>
    </source>
</evidence>
<accession>A0A399EY15</accession>
<keyword evidence="5 13" id="KW-0540">Nuclease</keyword>
<evidence type="ECO:0000256" key="7">
    <source>
        <dbReference type="ARBA" id="ARBA00022801"/>
    </source>
</evidence>
<comment type="cofactor">
    <cofactor evidence="13">
        <name>iron-sulfur cluster</name>
        <dbReference type="ChEBI" id="CHEBI:30408"/>
    </cofactor>
</comment>
<dbReference type="Gene3D" id="3.90.320.10">
    <property type="match status" value="1"/>
</dbReference>
<dbReference type="InterPro" id="IPR051827">
    <property type="entry name" value="Cas4_exonuclease"/>
</dbReference>
<comment type="cofactor">
    <cofactor evidence="13">
        <name>Mg(2+)</name>
        <dbReference type="ChEBI" id="CHEBI:18420"/>
    </cofactor>
    <cofactor evidence="13">
        <name>Mn(2+)</name>
        <dbReference type="ChEBI" id="CHEBI:29035"/>
    </cofactor>
    <text evidence="13">Mg(2+) or Mn(2+) required for ssDNA cleavage activity.</text>
</comment>
<dbReference type="EC" id="3.1.12.1" evidence="3 13"/>
<comment type="cofactor">
    <cofactor evidence="1">
        <name>[4Fe-4S] cluster</name>
        <dbReference type="ChEBI" id="CHEBI:49883"/>
    </cofactor>
</comment>
<sequence>MDYLPLARVNTVAYCPRRFYLEYILGELYANHHVIEGQYLHERAYTEPDELSGLWVWSDRLGLVGVVDRLEWRKGEALVVEYKVGRASEEAYLSDAVQLAAQALCLLESRGIEAKRGFVYYHKSHVRREVAFTEALFAAVEKAVARMRTLLGSSRPPGVEVPPAKCGGCSVREACQPELWRKGVAGWV</sequence>
<keyword evidence="8 13" id="KW-0269">Exonuclease</keyword>